<reference evidence="6" key="1">
    <citation type="submission" date="2023-10" db="EMBL/GenBank/DDBJ databases">
        <authorList>
            <person name="Chen Y."/>
            <person name="Shah S."/>
            <person name="Dougan E. K."/>
            <person name="Thang M."/>
            <person name="Chan C."/>
        </authorList>
    </citation>
    <scope>NUCLEOTIDE SEQUENCE [LARGE SCALE GENOMIC DNA]</scope>
</reference>
<evidence type="ECO:0000256" key="1">
    <source>
        <dbReference type="ARBA" id="ARBA00006347"/>
    </source>
</evidence>
<dbReference type="PRINTS" id="PR00421">
    <property type="entry name" value="THIOREDOXIN"/>
</dbReference>
<keyword evidence="4" id="KW-0812">Transmembrane</keyword>
<evidence type="ECO:0000256" key="2">
    <source>
        <dbReference type="ARBA" id="ARBA00022729"/>
    </source>
</evidence>
<feature type="transmembrane region" description="Helical" evidence="4">
    <location>
        <begin position="151"/>
        <end position="174"/>
    </location>
</feature>
<dbReference type="PANTHER" id="PTHR45672">
    <property type="entry name" value="PROTEIN DISULFIDE-ISOMERASE C17H9.14C-RELATED"/>
    <property type="match status" value="1"/>
</dbReference>
<dbReference type="PANTHER" id="PTHR45672:SF3">
    <property type="entry name" value="THIOREDOXIN DOMAIN-CONTAINING PROTEIN 5"/>
    <property type="match status" value="1"/>
</dbReference>
<evidence type="ECO:0000259" key="5">
    <source>
        <dbReference type="PROSITE" id="PS51352"/>
    </source>
</evidence>
<keyword evidence="4" id="KW-0472">Membrane</keyword>
<evidence type="ECO:0000313" key="6">
    <source>
        <dbReference type="EMBL" id="CAK0838987.1"/>
    </source>
</evidence>
<protein>
    <recommendedName>
        <fullName evidence="5">Thioredoxin domain-containing protein</fullName>
    </recommendedName>
</protein>
<dbReference type="PROSITE" id="PS00194">
    <property type="entry name" value="THIOREDOXIN_1"/>
    <property type="match status" value="1"/>
</dbReference>
<dbReference type="InterPro" id="IPR013766">
    <property type="entry name" value="Thioredoxin_domain"/>
</dbReference>
<name>A0ABN9T219_9DINO</name>
<sequence length="230" mass="25510">MRPRLGPWAVAAAVLPRSARGEVVSLTDADFDARVAGGIPKPWFVKFYAPWCGHCRAMAKDWALLAQQLEGEAGIAQVDATTEVGVATEWGIRGYPTLVLISGNRSKKYSGFYSVDAWARFVRAGLGIGEAWPLPKHRSRPERLLCSALEVLLELVLPLLVVAAVLCGAFWYLWSLEKRAQRSREALGAREEERWREQMEAARVRRREGRARPESQGGAVELAADGGRER</sequence>
<dbReference type="Pfam" id="PF00085">
    <property type="entry name" value="Thioredoxin"/>
    <property type="match status" value="1"/>
</dbReference>
<keyword evidence="4" id="KW-1133">Transmembrane helix</keyword>
<dbReference type="PROSITE" id="PS51352">
    <property type="entry name" value="THIOREDOXIN_2"/>
    <property type="match status" value="1"/>
</dbReference>
<evidence type="ECO:0000256" key="3">
    <source>
        <dbReference type="SAM" id="MobiDB-lite"/>
    </source>
</evidence>
<accession>A0ABN9T219</accession>
<comment type="caution">
    <text evidence="6">The sequence shown here is derived from an EMBL/GenBank/DDBJ whole genome shotgun (WGS) entry which is preliminary data.</text>
</comment>
<dbReference type="Proteomes" id="UP001189429">
    <property type="component" value="Unassembled WGS sequence"/>
</dbReference>
<dbReference type="CDD" id="cd02961">
    <property type="entry name" value="PDI_a_family"/>
    <property type="match status" value="1"/>
</dbReference>
<keyword evidence="2" id="KW-0732">Signal</keyword>
<keyword evidence="7" id="KW-1185">Reference proteome</keyword>
<evidence type="ECO:0000256" key="4">
    <source>
        <dbReference type="SAM" id="Phobius"/>
    </source>
</evidence>
<dbReference type="EMBL" id="CAUYUJ010014260">
    <property type="protein sequence ID" value="CAK0838987.1"/>
    <property type="molecule type" value="Genomic_DNA"/>
</dbReference>
<evidence type="ECO:0000313" key="7">
    <source>
        <dbReference type="Proteomes" id="UP001189429"/>
    </source>
</evidence>
<dbReference type="Gene3D" id="3.40.30.10">
    <property type="entry name" value="Glutaredoxin"/>
    <property type="match status" value="1"/>
</dbReference>
<dbReference type="InterPro" id="IPR051063">
    <property type="entry name" value="PDI"/>
</dbReference>
<dbReference type="InterPro" id="IPR017937">
    <property type="entry name" value="Thioredoxin_CS"/>
</dbReference>
<proteinExistence type="inferred from homology"/>
<dbReference type="SUPFAM" id="SSF52833">
    <property type="entry name" value="Thioredoxin-like"/>
    <property type="match status" value="1"/>
</dbReference>
<dbReference type="InterPro" id="IPR036249">
    <property type="entry name" value="Thioredoxin-like_sf"/>
</dbReference>
<comment type="similarity">
    <text evidence="1">Belongs to the protein disulfide isomerase family.</text>
</comment>
<organism evidence="6 7">
    <name type="scientific">Prorocentrum cordatum</name>
    <dbReference type="NCBI Taxonomy" id="2364126"/>
    <lineage>
        <taxon>Eukaryota</taxon>
        <taxon>Sar</taxon>
        <taxon>Alveolata</taxon>
        <taxon>Dinophyceae</taxon>
        <taxon>Prorocentrales</taxon>
        <taxon>Prorocentraceae</taxon>
        <taxon>Prorocentrum</taxon>
    </lineage>
</organism>
<gene>
    <name evidence="6" type="ORF">PCOR1329_LOCUS34787</name>
</gene>
<feature type="domain" description="Thioredoxin" evidence="5">
    <location>
        <begin position="3"/>
        <end position="127"/>
    </location>
</feature>
<feature type="region of interest" description="Disordered" evidence="3">
    <location>
        <begin position="203"/>
        <end position="230"/>
    </location>
</feature>